<dbReference type="Proteomes" id="UP000243255">
    <property type="component" value="Unassembled WGS sequence"/>
</dbReference>
<dbReference type="PANTHER" id="PTHR46630">
    <property type="entry name" value="TETRATRICOPEPTIDE REPEAT PROTEIN 29"/>
    <property type="match status" value="1"/>
</dbReference>
<keyword evidence="4 6" id="KW-0802">TPR repeat</keyword>
<dbReference type="InterPro" id="IPR001387">
    <property type="entry name" value="Cro/C1-type_HTH"/>
</dbReference>
<dbReference type="Pfam" id="PF13181">
    <property type="entry name" value="TPR_8"/>
    <property type="match status" value="2"/>
</dbReference>
<dbReference type="GO" id="GO:0003677">
    <property type="term" value="F:DNA binding"/>
    <property type="evidence" value="ECO:0007669"/>
    <property type="project" value="InterPro"/>
</dbReference>
<protein>
    <submittedName>
        <fullName evidence="8">Tetratricopeptide repeat-containing protein</fullName>
    </submittedName>
</protein>
<dbReference type="PANTHER" id="PTHR46630:SF1">
    <property type="entry name" value="TETRATRICOPEPTIDE REPEAT PROTEIN 29"/>
    <property type="match status" value="1"/>
</dbReference>
<dbReference type="Pfam" id="PF13424">
    <property type="entry name" value="TPR_12"/>
    <property type="match status" value="1"/>
</dbReference>
<evidence type="ECO:0000256" key="6">
    <source>
        <dbReference type="PROSITE-ProRule" id="PRU00339"/>
    </source>
</evidence>
<reference evidence="9" key="1">
    <citation type="submission" date="2016-11" db="EMBL/GenBank/DDBJ databases">
        <authorList>
            <person name="Varghese N."/>
            <person name="Submissions S."/>
        </authorList>
    </citation>
    <scope>NUCLEOTIDE SEQUENCE [LARGE SCALE GENOMIC DNA]</scope>
    <source>
        <strain evidence="9">DSM 2635</strain>
    </source>
</reference>
<evidence type="ECO:0000313" key="9">
    <source>
        <dbReference type="Proteomes" id="UP000243255"/>
    </source>
</evidence>
<keyword evidence="2" id="KW-0963">Cytoplasm</keyword>
<dbReference type="AlphaFoldDB" id="A0A1M5L711"/>
<comment type="similarity">
    <text evidence="5">Belongs to the Rap family.</text>
</comment>
<evidence type="ECO:0000256" key="1">
    <source>
        <dbReference type="ARBA" id="ARBA00004496"/>
    </source>
</evidence>
<feature type="repeat" description="TPR" evidence="6">
    <location>
        <begin position="236"/>
        <end position="269"/>
    </location>
</feature>
<feature type="domain" description="HTH cro/C1-type" evidence="7">
    <location>
        <begin position="10"/>
        <end position="63"/>
    </location>
</feature>
<dbReference type="InterPro" id="IPR019734">
    <property type="entry name" value="TPR_rpt"/>
</dbReference>
<dbReference type="OrthoDB" id="2986817at2"/>
<dbReference type="Pfam" id="PF12844">
    <property type="entry name" value="HTH_19"/>
    <property type="match status" value="1"/>
</dbReference>
<evidence type="ECO:0000256" key="5">
    <source>
        <dbReference type="ARBA" id="ARBA00038253"/>
    </source>
</evidence>
<gene>
    <name evidence="8" type="ORF">SAMN04488530_10426</name>
</gene>
<dbReference type="SMART" id="SM00530">
    <property type="entry name" value="HTH_XRE"/>
    <property type="match status" value="1"/>
</dbReference>
<comment type="subcellular location">
    <subcellularLocation>
        <location evidence="1">Cytoplasm</location>
    </subcellularLocation>
</comment>
<dbReference type="PROSITE" id="PS50005">
    <property type="entry name" value="TPR"/>
    <property type="match status" value="1"/>
</dbReference>
<dbReference type="InterPro" id="IPR010982">
    <property type="entry name" value="Lambda_DNA-bd_dom_sf"/>
</dbReference>
<evidence type="ECO:0000256" key="4">
    <source>
        <dbReference type="ARBA" id="ARBA00022803"/>
    </source>
</evidence>
<dbReference type="GO" id="GO:0005737">
    <property type="term" value="C:cytoplasm"/>
    <property type="evidence" value="ECO:0007669"/>
    <property type="project" value="UniProtKB-SubCell"/>
</dbReference>
<dbReference type="PROSITE" id="PS50943">
    <property type="entry name" value="HTH_CROC1"/>
    <property type="match status" value="1"/>
</dbReference>
<dbReference type="CDD" id="cd00093">
    <property type="entry name" value="HTH_XRE"/>
    <property type="match status" value="1"/>
</dbReference>
<name>A0A1M5L711_9FIRM</name>
<dbReference type="RefSeq" id="WP_073124115.1">
    <property type="nucleotide sequence ID" value="NZ_BAABCH010000006.1"/>
</dbReference>
<dbReference type="InterPro" id="IPR051476">
    <property type="entry name" value="Bac_ResReg_Asp_Phosphatase"/>
</dbReference>
<keyword evidence="3" id="KW-0677">Repeat</keyword>
<dbReference type="SUPFAM" id="SSF47413">
    <property type="entry name" value="lambda repressor-like DNA-binding domains"/>
    <property type="match status" value="1"/>
</dbReference>
<dbReference type="InterPro" id="IPR011990">
    <property type="entry name" value="TPR-like_helical_dom_sf"/>
</dbReference>
<evidence type="ECO:0000256" key="3">
    <source>
        <dbReference type="ARBA" id="ARBA00022737"/>
    </source>
</evidence>
<accession>A0A1M5L711</accession>
<dbReference type="Gene3D" id="1.10.260.40">
    <property type="entry name" value="lambda repressor-like DNA-binding domains"/>
    <property type="match status" value="1"/>
</dbReference>
<dbReference type="Gene3D" id="1.25.40.10">
    <property type="entry name" value="Tetratricopeptide repeat domain"/>
    <property type="match status" value="3"/>
</dbReference>
<dbReference type="STRING" id="1121321.SAMN04488530_10426"/>
<keyword evidence="9" id="KW-1185">Reference proteome</keyword>
<evidence type="ECO:0000259" key="7">
    <source>
        <dbReference type="PROSITE" id="PS50943"/>
    </source>
</evidence>
<organism evidence="8 9">
    <name type="scientific">Asaccharospora irregularis DSM 2635</name>
    <dbReference type="NCBI Taxonomy" id="1121321"/>
    <lineage>
        <taxon>Bacteria</taxon>
        <taxon>Bacillati</taxon>
        <taxon>Bacillota</taxon>
        <taxon>Clostridia</taxon>
        <taxon>Peptostreptococcales</taxon>
        <taxon>Peptostreptococcaceae</taxon>
        <taxon>Asaccharospora</taxon>
    </lineage>
</organism>
<sequence length="430" mass="50376">MEILSLGEKIKKLRKEKNLTLKELAGDRITAAQISHIERDKSHTSYELLEYLGEKLDVSVDYLLETKEMQSKKLTDNMILKSEIYIKSNQIEKAEQEIKEVLSICEKYNLIENYGKCNFLLATINLKKGNNNDAVTNFEKSLHFFIKNNDKESIFKCYLNIGKVYMDEKFYNGAISHFNFAEEVLRESKIEDISIYQDLYSKISYCYIKLDQPQKSLDYIAKISELNRQGNSKEEVDVLVLRANNMLNTGKYEEAREYFDKALAILEKEENKTELAVIYLTIADTYRKMGNTEKFLEYSQIAYDIKKNDEDDYMINSLCNMIRAYIELGEFEIARKYCKIGLASSIKSRNRYNEYRVLKFYADIYKAQNNYEVAIEYISKCIDIVEGLNDTKILADLYIELGELYSGSSKEKELEYYQKGVFMYKNLDII</sequence>
<dbReference type="SMART" id="SM00028">
    <property type="entry name" value="TPR"/>
    <property type="match status" value="7"/>
</dbReference>
<proteinExistence type="inferred from homology"/>
<evidence type="ECO:0000256" key="2">
    <source>
        <dbReference type="ARBA" id="ARBA00022490"/>
    </source>
</evidence>
<evidence type="ECO:0000313" key="8">
    <source>
        <dbReference type="EMBL" id="SHG60894.1"/>
    </source>
</evidence>
<dbReference type="SUPFAM" id="SSF48452">
    <property type="entry name" value="TPR-like"/>
    <property type="match status" value="2"/>
</dbReference>
<dbReference type="EMBL" id="FQWX01000004">
    <property type="protein sequence ID" value="SHG60894.1"/>
    <property type="molecule type" value="Genomic_DNA"/>
</dbReference>